<feature type="domain" description="YhcG N-terminal" evidence="1">
    <location>
        <begin position="12"/>
        <end position="117"/>
    </location>
</feature>
<evidence type="ECO:0000313" key="2">
    <source>
        <dbReference type="EMBL" id="OGC32830.1"/>
    </source>
</evidence>
<dbReference type="Proteomes" id="UP000177309">
    <property type="component" value="Unassembled WGS sequence"/>
</dbReference>
<dbReference type="InterPro" id="IPR053148">
    <property type="entry name" value="PD-DEXK-like_domain"/>
</dbReference>
<dbReference type="EMBL" id="MEUI01000044">
    <property type="protein sequence ID" value="OGC32830.1"/>
    <property type="molecule type" value="Genomic_DNA"/>
</dbReference>
<protein>
    <recommendedName>
        <fullName evidence="1">YhcG N-terminal domain-containing protein</fullName>
    </recommendedName>
</protein>
<evidence type="ECO:0000313" key="3">
    <source>
        <dbReference type="Proteomes" id="UP000177309"/>
    </source>
</evidence>
<proteinExistence type="predicted"/>
<sequence length="124" mass="14616">MKKISIQLYQKIRDVLFKARQSVARSINSAMVYAYFEIGKLIIENEQHGKKRAKYGEETLEKLAEKLTDEFGKGFSRQNLQNMKQFYLCFNNCQTLSSKLSWSQYLLLTRLDNEQARSRTNPKH</sequence>
<dbReference type="InterPro" id="IPR041527">
    <property type="entry name" value="YhcG_N"/>
</dbReference>
<dbReference type="PANTHER" id="PTHR30547">
    <property type="entry name" value="UNCHARACTERIZED PROTEIN YHCG-RELATED"/>
    <property type="match status" value="1"/>
</dbReference>
<accession>A0A1F4TJY6</accession>
<organism evidence="2 3">
    <name type="scientific">candidate division WOR-1 bacterium RIFOXYC2_FULL_41_25</name>
    <dbReference type="NCBI Taxonomy" id="1802586"/>
    <lineage>
        <taxon>Bacteria</taxon>
        <taxon>Bacillati</taxon>
        <taxon>Saganbacteria</taxon>
    </lineage>
</organism>
<comment type="caution">
    <text evidence="2">The sequence shown here is derived from an EMBL/GenBank/DDBJ whole genome shotgun (WGS) entry which is preliminary data.</text>
</comment>
<dbReference type="Pfam" id="PF17761">
    <property type="entry name" value="DUF1016_N"/>
    <property type="match status" value="1"/>
</dbReference>
<reference evidence="2 3" key="1">
    <citation type="journal article" date="2016" name="Nat. Commun.">
        <title>Thousands of microbial genomes shed light on interconnected biogeochemical processes in an aquifer system.</title>
        <authorList>
            <person name="Anantharaman K."/>
            <person name="Brown C.T."/>
            <person name="Hug L.A."/>
            <person name="Sharon I."/>
            <person name="Castelle C.J."/>
            <person name="Probst A.J."/>
            <person name="Thomas B.C."/>
            <person name="Singh A."/>
            <person name="Wilkins M.J."/>
            <person name="Karaoz U."/>
            <person name="Brodie E.L."/>
            <person name="Williams K.H."/>
            <person name="Hubbard S.S."/>
            <person name="Banfield J.F."/>
        </authorList>
    </citation>
    <scope>NUCLEOTIDE SEQUENCE [LARGE SCALE GENOMIC DNA]</scope>
</reference>
<name>A0A1F4TJY6_UNCSA</name>
<gene>
    <name evidence="2" type="ORF">A2462_06475</name>
</gene>
<dbReference type="PANTHER" id="PTHR30547:SF5">
    <property type="entry name" value="NUCLEASE YHCG-RELATED"/>
    <property type="match status" value="1"/>
</dbReference>
<evidence type="ECO:0000259" key="1">
    <source>
        <dbReference type="Pfam" id="PF17761"/>
    </source>
</evidence>
<dbReference type="AlphaFoldDB" id="A0A1F4TJY6"/>